<feature type="transmembrane region" description="Helical" evidence="1">
    <location>
        <begin position="236"/>
        <end position="254"/>
    </location>
</feature>
<keyword evidence="1" id="KW-1133">Transmembrane helix</keyword>
<feature type="transmembrane region" description="Helical" evidence="1">
    <location>
        <begin position="200"/>
        <end position="216"/>
    </location>
</feature>
<evidence type="ECO:0000256" key="1">
    <source>
        <dbReference type="SAM" id="Phobius"/>
    </source>
</evidence>
<evidence type="ECO:0000313" key="2">
    <source>
        <dbReference type="EMBL" id="HFH29731.1"/>
    </source>
</evidence>
<gene>
    <name evidence="2" type="ORF">ENS59_09520</name>
</gene>
<protein>
    <recommendedName>
        <fullName evidence="3">DUF1189 domain-containing protein</fullName>
    </recommendedName>
</protein>
<reference evidence="2" key="1">
    <citation type="journal article" date="2020" name="mSystems">
        <title>Genome- and Community-Level Interaction Insights into Carbon Utilization and Element Cycling Functions of Hydrothermarchaeota in Hydrothermal Sediment.</title>
        <authorList>
            <person name="Zhou Z."/>
            <person name="Liu Y."/>
            <person name="Xu W."/>
            <person name="Pan J."/>
            <person name="Luo Z.H."/>
            <person name="Li M."/>
        </authorList>
    </citation>
    <scope>NUCLEOTIDE SEQUENCE [LARGE SCALE GENOMIC DNA]</scope>
    <source>
        <strain evidence="2">SpSt-503</strain>
    </source>
</reference>
<dbReference type="AlphaFoldDB" id="A0A7C3E7J3"/>
<name>A0A7C3E7J3_9SPIR</name>
<sequence length="288" mass="31327">MKQKKTHTTPILWTAARAWWSDAAAQDCASFHWLFIIVLFLASSIAISLPFGANRWREASTASQTNQYPGLGYAFEALAQAPFSFTIANGALQLDPPATETLTAKDWIVELGYNRNHSGDTQRVLQIGTSTLLIRNGSTGTQVSSSLQPFEGLSSETIKRAAENRRTLSQLIEGVLYTAAFSSIPSILLTLSLLMLVQNLAFVVILGMMLSFAVYGKAPGRETAVKLKPLEGIKMAAAIMAGPAFLIGLVGLFIPAFKAPFLWLAYSLLAGIRVIMLYTSRYRSARSS</sequence>
<comment type="caution">
    <text evidence="2">The sequence shown here is derived from an EMBL/GenBank/DDBJ whole genome shotgun (WGS) entry which is preliminary data.</text>
</comment>
<feature type="transmembrane region" description="Helical" evidence="1">
    <location>
        <begin position="33"/>
        <end position="53"/>
    </location>
</feature>
<feature type="transmembrane region" description="Helical" evidence="1">
    <location>
        <begin position="174"/>
        <end position="194"/>
    </location>
</feature>
<evidence type="ECO:0008006" key="3">
    <source>
        <dbReference type="Google" id="ProtNLM"/>
    </source>
</evidence>
<keyword evidence="1" id="KW-0812">Transmembrane</keyword>
<accession>A0A7C3E7J3</accession>
<proteinExistence type="predicted"/>
<feature type="transmembrane region" description="Helical" evidence="1">
    <location>
        <begin position="260"/>
        <end position="279"/>
    </location>
</feature>
<keyword evidence="1" id="KW-0472">Membrane</keyword>
<organism evidence="2">
    <name type="scientific">Gracilinema caldarium</name>
    <dbReference type="NCBI Taxonomy" id="215591"/>
    <lineage>
        <taxon>Bacteria</taxon>
        <taxon>Pseudomonadati</taxon>
        <taxon>Spirochaetota</taxon>
        <taxon>Spirochaetia</taxon>
        <taxon>Spirochaetales</taxon>
        <taxon>Breznakiellaceae</taxon>
        <taxon>Gracilinema</taxon>
    </lineage>
</organism>
<dbReference type="EMBL" id="DSVL01000289">
    <property type="protein sequence ID" value="HFH29731.1"/>
    <property type="molecule type" value="Genomic_DNA"/>
</dbReference>